<dbReference type="Proteomes" id="UP000252731">
    <property type="component" value="Unassembled WGS sequence"/>
</dbReference>
<evidence type="ECO:0000313" key="2">
    <source>
        <dbReference type="EMBL" id="RBP96721.1"/>
    </source>
</evidence>
<organism evidence="2 3">
    <name type="scientific">Cytobacillus firmus</name>
    <name type="common">Bacillus firmus</name>
    <dbReference type="NCBI Taxonomy" id="1399"/>
    <lineage>
        <taxon>Bacteria</taxon>
        <taxon>Bacillati</taxon>
        <taxon>Bacillota</taxon>
        <taxon>Bacilli</taxon>
        <taxon>Bacillales</taxon>
        <taxon>Bacillaceae</taxon>
        <taxon>Cytobacillus</taxon>
    </lineage>
</organism>
<dbReference type="InterPro" id="IPR025004">
    <property type="entry name" value="SenN/SenS"/>
</dbReference>
<keyword evidence="3" id="KW-1185">Reference proteome</keyword>
<keyword evidence="1" id="KW-0175">Coiled coil</keyword>
<feature type="coiled-coil region" evidence="1">
    <location>
        <begin position="17"/>
        <end position="44"/>
    </location>
</feature>
<dbReference type="Pfam" id="PF13040">
    <property type="entry name" value="Fur_reg_FbpB"/>
    <property type="match status" value="1"/>
</dbReference>
<comment type="caution">
    <text evidence="2">The sequence shown here is derived from an EMBL/GenBank/DDBJ whole genome shotgun (WGS) entry which is preliminary data.</text>
</comment>
<evidence type="ECO:0000313" key="3">
    <source>
        <dbReference type="Proteomes" id="UP000252731"/>
    </source>
</evidence>
<dbReference type="AlphaFoldDB" id="A0A366K7V7"/>
<name>A0A366K7V7_CYTFI</name>
<protein>
    <submittedName>
        <fullName evidence="2">Fur-regulated basic protein B</fullName>
    </submittedName>
</protein>
<sequence length="56" mass="6826">MAASLERMALMKKKTFHKLVEENMKNILKDKDQLEEIYRRIDENILMETEKTRENQ</sequence>
<accession>A0A366K7V7</accession>
<proteinExistence type="predicted"/>
<evidence type="ECO:0000256" key="1">
    <source>
        <dbReference type="SAM" id="Coils"/>
    </source>
</evidence>
<gene>
    <name evidence="2" type="ORF">DFO70_101537</name>
</gene>
<reference evidence="2 3" key="1">
    <citation type="submission" date="2018-06" db="EMBL/GenBank/DDBJ databases">
        <title>Freshwater and sediment microbial communities from various areas in North America, analyzing microbe dynamics in response to fracking.</title>
        <authorList>
            <person name="Lamendella R."/>
        </authorList>
    </citation>
    <scope>NUCLEOTIDE SEQUENCE [LARGE SCALE GENOMIC DNA]</scope>
    <source>
        <strain evidence="2 3">14_TX</strain>
    </source>
</reference>
<dbReference type="EMBL" id="QNSF01000001">
    <property type="protein sequence ID" value="RBP96721.1"/>
    <property type="molecule type" value="Genomic_DNA"/>
</dbReference>